<evidence type="ECO:0000256" key="3">
    <source>
        <dbReference type="ARBA" id="ARBA00022741"/>
    </source>
</evidence>
<evidence type="ECO:0000313" key="6">
    <source>
        <dbReference type="EMBL" id="SVE27453.1"/>
    </source>
</evidence>
<dbReference type="GO" id="GO:0005524">
    <property type="term" value="F:ATP binding"/>
    <property type="evidence" value="ECO:0007669"/>
    <property type="project" value="UniProtKB-KW"/>
</dbReference>
<comment type="similarity">
    <text evidence="1">Belongs to the ABC transporter superfamily.</text>
</comment>
<feature type="non-terminal residue" evidence="6">
    <location>
        <position position="103"/>
    </location>
</feature>
<feature type="non-terminal residue" evidence="6">
    <location>
        <position position="1"/>
    </location>
</feature>
<dbReference type="Gene3D" id="3.40.50.300">
    <property type="entry name" value="P-loop containing nucleotide triphosphate hydrolases"/>
    <property type="match status" value="1"/>
</dbReference>
<gene>
    <name evidence="6" type="ORF">METZ01_LOCUS480307</name>
</gene>
<dbReference type="AlphaFoldDB" id="A0A383C5Y5"/>
<dbReference type="EMBL" id="UINC01206016">
    <property type="protein sequence ID" value="SVE27453.1"/>
    <property type="molecule type" value="Genomic_DNA"/>
</dbReference>
<protein>
    <recommendedName>
        <fullName evidence="5">ABC transporter domain-containing protein</fullName>
    </recommendedName>
</protein>
<evidence type="ECO:0000256" key="2">
    <source>
        <dbReference type="ARBA" id="ARBA00022448"/>
    </source>
</evidence>
<evidence type="ECO:0000256" key="4">
    <source>
        <dbReference type="ARBA" id="ARBA00022840"/>
    </source>
</evidence>
<evidence type="ECO:0000259" key="5">
    <source>
        <dbReference type="Pfam" id="PF00005"/>
    </source>
</evidence>
<dbReference type="PANTHER" id="PTHR43776:SF7">
    <property type="entry name" value="D,D-DIPEPTIDE TRANSPORT ATP-BINDING PROTEIN DDPF-RELATED"/>
    <property type="match status" value="1"/>
</dbReference>
<name>A0A383C5Y5_9ZZZZ</name>
<dbReference type="PANTHER" id="PTHR43776">
    <property type="entry name" value="TRANSPORT ATP-BINDING PROTEIN"/>
    <property type="match status" value="1"/>
</dbReference>
<dbReference type="SUPFAM" id="SSF52540">
    <property type="entry name" value="P-loop containing nucleoside triphosphate hydrolases"/>
    <property type="match status" value="1"/>
</dbReference>
<sequence length="103" mass="11261">VSNHPPLIEVRNLKVHFPIHKGLFRNVTGYVKAVDGINFSINKGKTLGLVGESGCGKTTTARAILHLVKPSSGDILFDFYDKSLEQSSVINLPKISDDVMKKV</sequence>
<dbReference type="GO" id="GO:0016887">
    <property type="term" value="F:ATP hydrolysis activity"/>
    <property type="evidence" value="ECO:0007669"/>
    <property type="project" value="InterPro"/>
</dbReference>
<dbReference type="InterPro" id="IPR050319">
    <property type="entry name" value="ABC_transp_ATP-bind"/>
</dbReference>
<organism evidence="6">
    <name type="scientific">marine metagenome</name>
    <dbReference type="NCBI Taxonomy" id="408172"/>
    <lineage>
        <taxon>unclassified sequences</taxon>
        <taxon>metagenomes</taxon>
        <taxon>ecological metagenomes</taxon>
    </lineage>
</organism>
<keyword evidence="2" id="KW-0813">Transport</keyword>
<feature type="domain" description="ABC transporter" evidence="5">
    <location>
        <begin position="35"/>
        <end position="85"/>
    </location>
</feature>
<reference evidence="6" key="1">
    <citation type="submission" date="2018-05" db="EMBL/GenBank/DDBJ databases">
        <authorList>
            <person name="Lanie J.A."/>
            <person name="Ng W.-L."/>
            <person name="Kazmierczak K.M."/>
            <person name="Andrzejewski T.M."/>
            <person name="Davidsen T.M."/>
            <person name="Wayne K.J."/>
            <person name="Tettelin H."/>
            <person name="Glass J.I."/>
            <person name="Rusch D."/>
            <person name="Podicherti R."/>
            <person name="Tsui H.-C.T."/>
            <person name="Winkler M.E."/>
        </authorList>
    </citation>
    <scope>NUCLEOTIDE SEQUENCE</scope>
</reference>
<dbReference type="Pfam" id="PF00005">
    <property type="entry name" value="ABC_tran"/>
    <property type="match status" value="1"/>
</dbReference>
<dbReference type="InterPro" id="IPR003439">
    <property type="entry name" value="ABC_transporter-like_ATP-bd"/>
</dbReference>
<keyword evidence="4" id="KW-0067">ATP-binding</keyword>
<proteinExistence type="inferred from homology"/>
<accession>A0A383C5Y5</accession>
<keyword evidence="3" id="KW-0547">Nucleotide-binding</keyword>
<evidence type="ECO:0000256" key="1">
    <source>
        <dbReference type="ARBA" id="ARBA00005417"/>
    </source>
</evidence>
<dbReference type="InterPro" id="IPR027417">
    <property type="entry name" value="P-loop_NTPase"/>
</dbReference>